<accession>A0A8H7BNC5</accession>
<feature type="region of interest" description="Disordered" evidence="1">
    <location>
        <begin position="80"/>
        <end position="318"/>
    </location>
</feature>
<evidence type="ECO:0000256" key="1">
    <source>
        <dbReference type="SAM" id="MobiDB-lite"/>
    </source>
</evidence>
<dbReference type="Proteomes" id="UP000605846">
    <property type="component" value="Unassembled WGS sequence"/>
</dbReference>
<evidence type="ECO:0000313" key="4">
    <source>
        <dbReference type="Proteomes" id="UP000605846"/>
    </source>
</evidence>
<feature type="compositionally biased region" description="Low complexity" evidence="1">
    <location>
        <begin position="148"/>
        <end position="158"/>
    </location>
</feature>
<feature type="compositionally biased region" description="Polar residues" evidence="1">
    <location>
        <begin position="132"/>
        <end position="143"/>
    </location>
</feature>
<feature type="compositionally biased region" description="Basic residues" evidence="1">
    <location>
        <begin position="99"/>
        <end position="131"/>
    </location>
</feature>
<feature type="compositionally biased region" description="Low complexity" evidence="1">
    <location>
        <begin position="208"/>
        <end position="274"/>
    </location>
</feature>
<gene>
    <name evidence="3" type="ORF">EC973_008442</name>
</gene>
<keyword evidence="4" id="KW-1185">Reference proteome</keyword>
<dbReference type="EMBL" id="JABAYA010000072">
    <property type="protein sequence ID" value="KAF7726754.1"/>
    <property type="molecule type" value="Genomic_DNA"/>
</dbReference>
<feature type="compositionally biased region" description="Low complexity" evidence="1">
    <location>
        <begin position="305"/>
        <end position="315"/>
    </location>
</feature>
<feature type="compositionally biased region" description="Basic and acidic residues" evidence="1">
    <location>
        <begin position="453"/>
        <end position="467"/>
    </location>
</feature>
<proteinExistence type="predicted"/>
<name>A0A8H7BNC5_9FUNG</name>
<feature type="compositionally biased region" description="Low complexity" evidence="1">
    <location>
        <begin position="80"/>
        <end position="98"/>
    </location>
</feature>
<protein>
    <submittedName>
        <fullName evidence="3">Uncharacterized protein</fullName>
    </submittedName>
</protein>
<reference evidence="3" key="1">
    <citation type="submission" date="2020-01" db="EMBL/GenBank/DDBJ databases">
        <title>Genome Sequencing of Three Apophysomyces-Like Fungal Strains Confirms a Novel Fungal Genus in the Mucoromycota with divergent Burkholderia-like Endosymbiotic Bacteria.</title>
        <authorList>
            <person name="Stajich J.E."/>
            <person name="Macias A.M."/>
            <person name="Carter-House D."/>
            <person name="Lovett B."/>
            <person name="Kasson L.R."/>
            <person name="Berry K."/>
            <person name="Grigoriev I."/>
            <person name="Chang Y."/>
            <person name="Spatafora J."/>
            <person name="Kasson M.T."/>
        </authorList>
    </citation>
    <scope>NUCLEOTIDE SEQUENCE</scope>
    <source>
        <strain evidence="3">NRRL A-21654</strain>
    </source>
</reference>
<sequence>MTTLYSQPQRLFARHNKHNAAKTIAAVTKSTTPIATPTKVPGHNVTQIWCSTSTKHRHHTLTTIISCKETIVFIPSTKTTLSSKPTTKTSEATISSSNHRPHKHKHKHKSHKSKKPKISKHSSTKSGKPTHRQTSGKSTTTKTVRPVKATATTKLTTLSTPHSGSRTLPASQTSTSDTNPLVSAYSDANSKASPTSSVQDPNQPPNESSDYSGNSNNNSGTSGSNDNQGGNESSNNNNNSNNDNDGNHGDINNSSASGEGDSNSNDSSGSSNADDAADSQDTPGSLPSPALVGTPASTPNHDDPNNPGNGNDGINETQAVSGSMSNKALGIGLGLGIGCVAAVGLAGLLVHNRRKHQDQQASRFTAGEDPDVNTRWRPQSFMGVVASVVAKLPRSPSLRSNASSGHNNVRASTAGMAIGTGEGAIESPTHSLGRHPSAASNRSAASQPPSLARVDEHQDLHEVDLRY</sequence>
<keyword evidence="2" id="KW-0472">Membrane</keyword>
<comment type="caution">
    <text evidence="3">The sequence shown here is derived from an EMBL/GenBank/DDBJ whole genome shotgun (WGS) entry which is preliminary data.</text>
</comment>
<dbReference type="AlphaFoldDB" id="A0A8H7BNC5"/>
<dbReference type="OrthoDB" id="2289131at2759"/>
<keyword evidence="2" id="KW-0812">Transmembrane</keyword>
<feature type="transmembrane region" description="Helical" evidence="2">
    <location>
        <begin position="328"/>
        <end position="350"/>
    </location>
</feature>
<organism evidence="3 4">
    <name type="scientific">Apophysomyces ossiformis</name>
    <dbReference type="NCBI Taxonomy" id="679940"/>
    <lineage>
        <taxon>Eukaryota</taxon>
        <taxon>Fungi</taxon>
        <taxon>Fungi incertae sedis</taxon>
        <taxon>Mucoromycota</taxon>
        <taxon>Mucoromycotina</taxon>
        <taxon>Mucoromycetes</taxon>
        <taxon>Mucorales</taxon>
        <taxon>Mucorineae</taxon>
        <taxon>Mucoraceae</taxon>
        <taxon>Apophysomyces</taxon>
    </lineage>
</organism>
<feature type="compositionally biased region" description="Polar residues" evidence="1">
    <location>
        <begin position="159"/>
        <end position="207"/>
    </location>
</feature>
<evidence type="ECO:0000313" key="3">
    <source>
        <dbReference type="EMBL" id="KAF7726754.1"/>
    </source>
</evidence>
<feature type="region of interest" description="Disordered" evidence="1">
    <location>
        <begin position="420"/>
        <end position="467"/>
    </location>
</feature>
<evidence type="ECO:0000256" key="2">
    <source>
        <dbReference type="SAM" id="Phobius"/>
    </source>
</evidence>
<keyword evidence="2" id="KW-1133">Transmembrane helix</keyword>
<feature type="compositionally biased region" description="Polar residues" evidence="1">
    <location>
        <begin position="438"/>
        <end position="449"/>
    </location>
</feature>